<gene>
    <name evidence="4" type="ORF">HZU40_08390</name>
</gene>
<evidence type="ECO:0000256" key="1">
    <source>
        <dbReference type="SAM" id="MobiDB-lite"/>
    </source>
</evidence>
<evidence type="ECO:0000256" key="2">
    <source>
        <dbReference type="SAM" id="Phobius"/>
    </source>
</evidence>
<protein>
    <submittedName>
        <fullName evidence="4">Septum formation family protein</fullName>
    </submittedName>
</protein>
<proteinExistence type="predicted"/>
<feature type="transmembrane region" description="Helical" evidence="2">
    <location>
        <begin position="50"/>
        <end position="76"/>
    </location>
</feature>
<feature type="domain" description="Septum formation-related" evidence="3">
    <location>
        <begin position="90"/>
        <end position="186"/>
    </location>
</feature>
<dbReference type="Proteomes" id="UP000515498">
    <property type="component" value="Chromosome"/>
</dbReference>
<dbReference type="Pfam" id="PF13845">
    <property type="entry name" value="Septum_form"/>
    <property type="match status" value="1"/>
</dbReference>
<dbReference type="RefSeq" id="WP_187098160.1">
    <property type="nucleotide sequence ID" value="NZ_CP059894.1"/>
</dbReference>
<dbReference type="InterPro" id="IPR026004">
    <property type="entry name" value="Septum_form"/>
</dbReference>
<organism evidence="4 5">
    <name type="scientific">Mycolicibacterium fluoranthenivorans</name>
    <dbReference type="NCBI Taxonomy" id="258505"/>
    <lineage>
        <taxon>Bacteria</taxon>
        <taxon>Bacillati</taxon>
        <taxon>Actinomycetota</taxon>
        <taxon>Actinomycetes</taxon>
        <taxon>Mycobacteriales</taxon>
        <taxon>Mycobacteriaceae</taxon>
        <taxon>Mycolicibacterium</taxon>
    </lineage>
</organism>
<reference evidence="4 5" key="1">
    <citation type="submission" date="2020-07" db="EMBL/GenBank/DDBJ databases">
        <title>Draft genome sequence of four isobutane-metabolizing strains capable of cometabolically degrading diverse ether contaminants.</title>
        <authorList>
            <person name="Chen W."/>
            <person name="Faulkner N."/>
            <person name="Smith C."/>
            <person name="Hyman M."/>
        </authorList>
    </citation>
    <scope>NUCLEOTIDE SEQUENCE [LARGE SCALE GENOMIC DNA]</scope>
    <source>
        <strain evidence="4 5">2A</strain>
    </source>
</reference>
<accession>A0A7G8PIW2</accession>
<dbReference type="AlphaFoldDB" id="A0A7G8PIW2"/>
<evidence type="ECO:0000313" key="5">
    <source>
        <dbReference type="Proteomes" id="UP000515498"/>
    </source>
</evidence>
<feature type="region of interest" description="Disordered" evidence="1">
    <location>
        <begin position="1"/>
        <end position="30"/>
    </location>
</feature>
<evidence type="ECO:0000259" key="3">
    <source>
        <dbReference type="Pfam" id="PF13845"/>
    </source>
</evidence>
<keyword evidence="2" id="KW-1133">Transmembrane helix</keyword>
<keyword evidence="2" id="KW-0812">Transmembrane</keyword>
<keyword evidence="2" id="KW-0472">Membrane</keyword>
<feature type="compositionally biased region" description="Pro residues" evidence="1">
    <location>
        <begin position="18"/>
        <end position="30"/>
    </location>
</feature>
<evidence type="ECO:0000313" key="4">
    <source>
        <dbReference type="EMBL" id="QNJ94278.1"/>
    </source>
</evidence>
<sequence>MTQPPYGPPWGERGDGGYPPPHGAPPPPPQPYSYGYPYQAPLPPPRKTRWGLIIGLIAVAFVLFAVVGVIGIVLLVKNSDVVDAADVGLGDCLTEIPSDASLVASVKTVDCTEPHKGEVFAVITVPGNDFPGQAKISGYQDKCQPALQTYSSKAMTDPEVGMFVLYPTEASWKRGDRAVTCIATTNSPRPGSLKN</sequence>
<name>A0A7G8PIW2_9MYCO</name>
<dbReference type="EMBL" id="CP059894">
    <property type="protein sequence ID" value="QNJ94278.1"/>
    <property type="molecule type" value="Genomic_DNA"/>
</dbReference>
<dbReference type="KEGG" id="mflu:HZU40_08390"/>